<sequence length="302" mass="34273">MQRQKEQIGRLHDLVARQAAVATPVPQDPPAPVAPTPAVAAALVTAIPPMASGSSALDPDALEAEQEQSLAVLTAFKRFNPPTFNGDDKDPWVMEAWLTAMEALFEDIYTFERDKVHLASHCFEGSAQLWWTRVKKGRSLELSPMTWEAFRELLLMEYFPESDKRKIKEDFRKLRQGNRSVREYEKEFSHMVNCVPGLVRGDRDRAEVFERGLRPDIFKVIHAFHLKTYEDVLRPLWVERGNAIAREERDAFEKDKDKDKSKKLAASGSAGQSSSKRPLGISDHFSGELGVRHKARRLPSHV</sequence>
<reference evidence="3" key="1">
    <citation type="journal article" date="2015" name="Nat. Genet.">
        <title>The pineapple genome and the evolution of CAM photosynthesis.</title>
        <authorList>
            <person name="Ming R."/>
            <person name="VanBuren R."/>
            <person name="Wai C.M."/>
            <person name="Tang H."/>
            <person name="Schatz M.C."/>
            <person name="Bowers J.E."/>
            <person name="Lyons E."/>
            <person name="Wang M.L."/>
            <person name="Chen J."/>
            <person name="Biggers E."/>
            <person name="Zhang J."/>
            <person name="Huang L."/>
            <person name="Zhang L."/>
            <person name="Miao W."/>
            <person name="Zhang J."/>
            <person name="Ye Z."/>
            <person name="Miao C."/>
            <person name="Lin Z."/>
            <person name="Wang H."/>
            <person name="Zhou H."/>
            <person name="Yim W.C."/>
            <person name="Priest H.D."/>
            <person name="Zheng C."/>
            <person name="Woodhouse M."/>
            <person name="Edger P.P."/>
            <person name="Guyot R."/>
            <person name="Guo H.B."/>
            <person name="Guo H."/>
            <person name="Zheng G."/>
            <person name="Singh R."/>
            <person name="Sharma A."/>
            <person name="Min X."/>
            <person name="Zheng Y."/>
            <person name="Lee H."/>
            <person name="Gurtowski J."/>
            <person name="Sedlazeck F.J."/>
            <person name="Harkess A."/>
            <person name="McKain M.R."/>
            <person name="Liao Z."/>
            <person name="Fang J."/>
            <person name="Liu J."/>
            <person name="Zhang X."/>
            <person name="Zhang Q."/>
            <person name="Hu W."/>
            <person name="Qin Y."/>
            <person name="Wang K."/>
            <person name="Chen L.Y."/>
            <person name="Shirley N."/>
            <person name="Lin Y.R."/>
            <person name="Liu L.Y."/>
            <person name="Hernandez A.G."/>
            <person name="Wright C.L."/>
            <person name="Bulone V."/>
            <person name="Tuskan G.A."/>
            <person name="Heath K."/>
            <person name="Zee F."/>
            <person name="Moore P.H."/>
            <person name="Sunkar R."/>
            <person name="Leebens-Mack J.H."/>
            <person name="Mockler T."/>
            <person name="Bennetzen J.L."/>
            <person name="Freeling M."/>
            <person name="Sankoff D."/>
            <person name="Paterson A.H."/>
            <person name="Zhu X."/>
            <person name="Yang X."/>
            <person name="Smith J.A."/>
            <person name="Cushman J.C."/>
            <person name="Paull R.E."/>
            <person name="Yu Q."/>
        </authorList>
    </citation>
    <scope>NUCLEOTIDE SEQUENCE [LARGE SCALE GENOMIC DNA]</scope>
    <source>
        <strain evidence="3">cv. F153</strain>
    </source>
</reference>
<gene>
    <name evidence="4" type="primary">LOC109707499</name>
</gene>
<evidence type="ECO:0000256" key="1">
    <source>
        <dbReference type="SAM" id="MobiDB-lite"/>
    </source>
</evidence>
<dbReference type="AlphaFoldDB" id="A0A6P5ELD7"/>
<dbReference type="Pfam" id="PF03732">
    <property type="entry name" value="Retrotrans_gag"/>
    <property type="match status" value="1"/>
</dbReference>
<protein>
    <submittedName>
        <fullName evidence="4">Uncharacterized protein LOC109707499</fullName>
    </submittedName>
</protein>
<evidence type="ECO:0000259" key="2">
    <source>
        <dbReference type="Pfam" id="PF03732"/>
    </source>
</evidence>
<dbReference type="OrthoDB" id="786614at2759"/>
<feature type="compositionally biased region" description="Basic and acidic residues" evidence="1">
    <location>
        <begin position="249"/>
        <end position="262"/>
    </location>
</feature>
<evidence type="ECO:0000313" key="3">
    <source>
        <dbReference type="Proteomes" id="UP000515123"/>
    </source>
</evidence>
<dbReference type="PANTHER" id="PTHR15503">
    <property type="entry name" value="LDOC1 RELATED"/>
    <property type="match status" value="1"/>
</dbReference>
<evidence type="ECO:0000313" key="4">
    <source>
        <dbReference type="RefSeq" id="XP_020084386.1"/>
    </source>
</evidence>
<dbReference type="PANTHER" id="PTHR15503:SF45">
    <property type="entry name" value="RNA-DIRECTED DNA POLYMERASE HOMOLOG"/>
    <property type="match status" value="1"/>
</dbReference>
<dbReference type="InterPro" id="IPR005162">
    <property type="entry name" value="Retrotrans_gag_dom"/>
</dbReference>
<keyword evidence="3" id="KW-1185">Reference proteome</keyword>
<organism evidence="3 4">
    <name type="scientific">Ananas comosus</name>
    <name type="common">Pineapple</name>
    <name type="synonym">Ananas ananas</name>
    <dbReference type="NCBI Taxonomy" id="4615"/>
    <lineage>
        <taxon>Eukaryota</taxon>
        <taxon>Viridiplantae</taxon>
        <taxon>Streptophyta</taxon>
        <taxon>Embryophyta</taxon>
        <taxon>Tracheophyta</taxon>
        <taxon>Spermatophyta</taxon>
        <taxon>Magnoliopsida</taxon>
        <taxon>Liliopsida</taxon>
        <taxon>Poales</taxon>
        <taxon>Bromeliaceae</taxon>
        <taxon>Bromelioideae</taxon>
        <taxon>Ananas</taxon>
    </lineage>
</organism>
<proteinExistence type="predicted"/>
<feature type="compositionally biased region" description="Low complexity" evidence="1">
    <location>
        <begin position="264"/>
        <end position="276"/>
    </location>
</feature>
<dbReference type="Proteomes" id="UP000515123">
    <property type="component" value="Linkage group 3"/>
</dbReference>
<feature type="domain" description="Retrotransposon gag" evidence="2">
    <location>
        <begin position="118"/>
        <end position="215"/>
    </location>
</feature>
<accession>A0A6P5ELD7</accession>
<name>A0A6P5ELD7_ANACO</name>
<dbReference type="GeneID" id="109707499"/>
<dbReference type="InterPro" id="IPR032567">
    <property type="entry name" value="RTL1-rel"/>
</dbReference>
<dbReference type="RefSeq" id="XP_020084386.1">
    <property type="nucleotide sequence ID" value="XM_020228797.1"/>
</dbReference>
<feature type="region of interest" description="Disordered" evidence="1">
    <location>
        <begin position="249"/>
        <end position="302"/>
    </location>
</feature>
<feature type="compositionally biased region" description="Basic residues" evidence="1">
    <location>
        <begin position="292"/>
        <end position="302"/>
    </location>
</feature>
<reference evidence="4" key="2">
    <citation type="submission" date="2025-08" db="UniProtKB">
        <authorList>
            <consortium name="RefSeq"/>
        </authorList>
    </citation>
    <scope>IDENTIFICATION</scope>
    <source>
        <tissue evidence="4">Leaf</tissue>
    </source>
</reference>